<reference evidence="3" key="1">
    <citation type="journal article" date="2019" name="Int. J. Syst. Evol. Microbiol.">
        <title>The Global Catalogue of Microorganisms (GCM) 10K type strain sequencing project: providing services to taxonomists for standard genome sequencing and annotation.</title>
        <authorList>
            <consortium name="The Broad Institute Genomics Platform"/>
            <consortium name="The Broad Institute Genome Sequencing Center for Infectious Disease"/>
            <person name="Wu L."/>
            <person name="Ma J."/>
        </authorList>
    </citation>
    <scope>NUCLEOTIDE SEQUENCE [LARGE SCALE GENOMIC DNA]</scope>
    <source>
        <strain evidence="3">JCM 17933</strain>
    </source>
</reference>
<dbReference type="Pfam" id="PF11706">
    <property type="entry name" value="zf-CGNR"/>
    <property type="match status" value="1"/>
</dbReference>
<organism evidence="2 3">
    <name type="scientific">Actinoallomurus oryzae</name>
    <dbReference type="NCBI Taxonomy" id="502180"/>
    <lineage>
        <taxon>Bacteria</taxon>
        <taxon>Bacillati</taxon>
        <taxon>Actinomycetota</taxon>
        <taxon>Actinomycetes</taxon>
        <taxon>Streptosporangiales</taxon>
        <taxon>Thermomonosporaceae</taxon>
        <taxon>Actinoallomurus</taxon>
    </lineage>
</organism>
<keyword evidence="3" id="KW-1185">Reference proteome</keyword>
<dbReference type="EMBL" id="BAABHF010000027">
    <property type="protein sequence ID" value="GAA4502504.1"/>
    <property type="molecule type" value="Genomic_DNA"/>
</dbReference>
<evidence type="ECO:0000313" key="2">
    <source>
        <dbReference type="EMBL" id="GAA4502504.1"/>
    </source>
</evidence>
<dbReference type="InterPro" id="IPR023286">
    <property type="entry name" value="ABATE_dom_sf"/>
</dbReference>
<comment type="caution">
    <text evidence="2">The sequence shown here is derived from an EMBL/GenBank/DDBJ whole genome shotgun (WGS) entry which is preliminary data.</text>
</comment>
<protein>
    <recommendedName>
        <fullName evidence="1">Zinc finger CGNR domain-containing protein</fullName>
    </recommendedName>
</protein>
<dbReference type="PANTHER" id="PTHR35525">
    <property type="entry name" value="BLL6575 PROTEIN"/>
    <property type="match status" value="1"/>
</dbReference>
<name>A0ABP8QFD5_9ACTN</name>
<dbReference type="Proteomes" id="UP001500503">
    <property type="component" value="Unassembled WGS sequence"/>
</dbReference>
<dbReference type="Gene3D" id="1.10.3300.10">
    <property type="entry name" value="Jann2411-like domain"/>
    <property type="match status" value="1"/>
</dbReference>
<accession>A0ABP8QFD5</accession>
<feature type="domain" description="Zinc finger CGNR" evidence="1">
    <location>
        <begin position="130"/>
        <end position="172"/>
    </location>
</feature>
<sequence>MPPATLVELVNGWGTTPRAARKDDGGEDTYLTTAELLDRLGAPSSVSRVLTDHALTAVADRLHPVFATADATEQARLITGLLDDTRVRPVLNVMAGHPHAGWIVDNAEDAVLASAAVTLRRYLAERGPGRLGVCTGRRCTDVYVDASPGGRRRFCSVTCQNRARVAAFRSRRASAGH</sequence>
<dbReference type="SUPFAM" id="SSF160904">
    <property type="entry name" value="Jann2411-like"/>
    <property type="match status" value="1"/>
</dbReference>
<gene>
    <name evidence="2" type="ORF">GCM10023191_054170</name>
</gene>
<dbReference type="RefSeq" id="WP_345468690.1">
    <property type="nucleotide sequence ID" value="NZ_BAABHF010000027.1"/>
</dbReference>
<evidence type="ECO:0000259" key="1">
    <source>
        <dbReference type="Pfam" id="PF11706"/>
    </source>
</evidence>
<dbReference type="InterPro" id="IPR010852">
    <property type="entry name" value="ABATE"/>
</dbReference>
<evidence type="ECO:0000313" key="3">
    <source>
        <dbReference type="Proteomes" id="UP001500503"/>
    </source>
</evidence>
<dbReference type="InterPro" id="IPR021005">
    <property type="entry name" value="Znf_CGNR"/>
</dbReference>
<dbReference type="PANTHER" id="PTHR35525:SF3">
    <property type="entry name" value="BLL6575 PROTEIN"/>
    <property type="match status" value="1"/>
</dbReference>
<proteinExistence type="predicted"/>